<proteinExistence type="inferred from homology"/>
<protein>
    <recommendedName>
        <fullName evidence="8">Abasic site processing protein</fullName>
        <ecNumber evidence="8">3.4.-.-</ecNumber>
    </recommendedName>
</protein>
<dbReference type="InterPro" id="IPR036590">
    <property type="entry name" value="SRAP-like"/>
</dbReference>
<dbReference type="PANTHER" id="PTHR13604">
    <property type="entry name" value="DC12-RELATED"/>
    <property type="match status" value="1"/>
</dbReference>
<evidence type="ECO:0000256" key="3">
    <source>
        <dbReference type="ARBA" id="ARBA00022763"/>
    </source>
</evidence>
<evidence type="ECO:0000256" key="8">
    <source>
        <dbReference type="RuleBase" id="RU364100"/>
    </source>
</evidence>
<dbReference type="Pfam" id="PF02586">
    <property type="entry name" value="SRAP"/>
    <property type="match status" value="1"/>
</dbReference>
<organism evidence="9 10">
    <name type="scientific">Ventosimonas gracilis</name>
    <dbReference type="NCBI Taxonomy" id="1680762"/>
    <lineage>
        <taxon>Bacteria</taxon>
        <taxon>Pseudomonadati</taxon>
        <taxon>Pseudomonadota</taxon>
        <taxon>Gammaproteobacteria</taxon>
        <taxon>Pseudomonadales</taxon>
        <taxon>Ventosimonadaceae</taxon>
        <taxon>Ventosimonas</taxon>
    </lineage>
</organism>
<evidence type="ECO:0000256" key="5">
    <source>
        <dbReference type="ARBA" id="ARBA00023124"/>
    </source>
</evidence>
<keyword evidence="7" id="KW-0456">Lyase</keyword>
<keyword evidence="2 8" id="KW-0645">Protease</keyword>
<evidence type="ECO:0000256" key="2">
    <source>
        <dbReference type="ARBA" id="ARBA00022670"/>
    </source>
</evidence>
<dbReference type="AlphaFoldDB" id="A0A139SK17"/>
<sequence>MCGRYALFRWTAELAALPGFPPLQPAWNLAPKSQVLLLRRQGRQLEAASALWGLTPPWLTDLSHAAPHARAETLASTPMFREAFARRRGLLPANGFYEWRGMARKRPYWLRADEPLLYFAALWENWPAGEHNYLSVALITVAAGNKRRPLILDEAVQSLWLDQTSSPAHLAEVLQSPPPALRERALSTLVNDPALNGPECLTPA</sequence>
<keyword evidence="10" id="KW-1185">Reference proteome</keyword>
<dbReference type="RefSeq" id="WP_068392632.1">
    <property type="nucleotide sequence ID" value="NZ_LSZO01000206.1"/>
</dbReference>
<dbReference type="GO" id="GO:0006508">
    <property type="term" value="P:proteolysis"/>
    <property type="evidence" value="ECO:0007669"/>
    <property type="project" value="UniProtKB-KW"/>
</dbReference>
<keyword evidence="6" id="KW-0238">DNA-binding</keyword>
<evidence type="ECO:0000256" key="7">
    <source>
        <dbReference type="ARBA" id="ARBA00023239"/>
    </source>
</evidence>
<gene>
    <name evidence="9" type="ORF">AXE65_06665</name>
</gene>
<evidence type="ECO:0000313" key="10">
    <source>
        <dbReference type="Proteomes" id="UP000072660"/>
    </source>
</evidence>
<dbReference type="InterPro" id="IPR003738">
    <property type="entry name" value="SRAP"/>
</dbReference>
<comment type="similarity">
    <text evidence="1 8">Belongs to the SOS response-associated peptidase family.</text>
</comment>
<name>A0A139SK17_9GAMM</name>
<dbReference type="PANTHER" id="PTHR13604:SF0">
    <property type="entry name" value="ABASIC SITE PROCESSING PROTEIN HMCES"/>
    <property type="match status" value="1"/>
</dbReference>
<comment type="caution">
    <text evidence="9">The sequence shown here is derived from an EMBL/GenBank/DDBJ whole genome shotgun (WGS) entry which is preliminary data.</text>
</comment>
<keyword evidence="5" id="KW-0190">Covalent protein-DNA linkage</keyword>
<dbReference type="OrthoDB" id="6192129at2"/>
<keyword evidence="4 8" id="KW-0378">Hydrolase</keyword>
<dbReference type="SUPFAM" id="SSF143081">
    <property type="entry name" value="BB1717-like"/>
    <property type="match status" value="1"/>
</dbReference>
<dbReference type="Gene3D" id="3.90.1680.10">
    <property type="entry name" value="SOS response associated peptidase-like"/>
    <property type="match status" value="1"/>
</dbReference>
<dbReference type="GO" id="GO:0016829">
    <property type="term" value="F:lyase activity"/>
    <property type="evidence" value="ECO:0007669"/>
    <property type="project" value="UniProtKB-KW"/>
</dbReference>
<evidence type="ECO:0000256" key="1">
    <source>
        <dbReference type="ARBA" id="ARBA00008136"/>
    </source>
</evidence>
<keyword evidence="3" id="KW-0227">DNA damage</keyword>
<reference evidence="9 10" key="1">
    <citation type="submission" date="2016-02" db="EMBL/GenBank/DDBJ databases">
        <authorList>
            <person name="Wen L."/>
            <person name="He K."/>
            <person name="Yang H."/>
        </authorList>
    </citation>
    <scope>NUCLEOTIDE SEQUENCE [LARGE SCALE GENOMIC DNA]</scope>
    <source>
        <strain evidence="9 10">CV58</strain>
    </source>
</reference>
<accession>A0A139SK17</accession>
<evidence type="ECO:0000256" key="4">
    <source>
        <dbReference type="ARBA" id="ARBA00022801"/>
    </source>
</evidence>
<dbReference type="GO" id="GO:0003697">
    <property type="term" value="F:single-stranded DNA binding"/>
    <property type="evidence" value="ECO:0007669"/>
    <property type="project" value="InterPro"/>
</dbReference>
<dbReference type="EMBL" id="LSZO01000206">
    <property type="protein sequence ID" value="KXU34834.1"/>
    <property type="molecule type" value="Genomic_DNA"/>
</dbReference>
<dbReference type="GO" id="GO:0106300">
    <property type="term" value="P:protein-DNA covalent cross-linking repair"/>
    <property type="evidence" value="ECO:0007669"/>
    <property type="project" value="InterPro"/>
</dbReference>
<dbReference type="EC" id="3.4.-.-" evidence="8"/>
<dbReference type="Proteomes" id="UP000072660">
    <property type="component" value="Unassembled WGS sequence"/>
</dbReference>
<evidence type="ECO:0000313" key="9">
    <source>
        <dbReference type="EMBL" id="KXU34834.1"/>
    </source>
</evidence>
<dbReference type="GO" id="GO:0008233">
    <property type="term" value="F:peptidase activity"/>
    <property type="evidence" value="ECO:0007669"/>
    <property type="project" value="UniProtKB-KW"/>
</dbReference>
<evidence type="ECO:0000256" key="6">
    <source>
        <dbReference type="ARBA" id="ARBA00023125"/>
    </source>
</evidence>